<proteinExistence type="predicted"/>
<gene>
    <name evidence="1" type="ORF">U6N30_04420</name>
</gene>
<dbReference type="RefSeq" id="WP_324276290.1">
    <property type="nucleotide sequence ID" value="NZ_CP141261.1"/>
</dbReference>
<reference evidence="1 2" key="1">
    <citation type="submission" date="2023-12" db="EMBL/GenBank/DDBJ databases">
        <title>Blastococcus brunescens sp. nov., an actonobacterium isolated from sandstone collected in sahara desert.</title>
        <authorList>
            <person name="Gtari M."/>
            <person name="Ghodhbane F."/>
        </authorList>
    </citation>
    <scope>NUCLEOTIDE SEQUENCE [LARGE SCALE GENOMIC DNA]</scope>
    <source>
        <strain evidence="1 2">BMG 8361</strain>
    </source>
</reference>
<keyword evidence="2" id="KW-1185">Reference proteome</keyword>
<sequence>MLIAGARSGAMTDGVIIREADATIQAMLVASGGKPVIQIIYDPEADTTSIQSVGFEHGKIPNYIYTLGRVLVGEI</sequence>
<dbReference type="EMBL" id="CP141261">
    <property type="protein sequence ID" value="WRL64966.1"/>
    <property type="molecule type" value="Genomic_DNA"/>
</dbReference>
<accession>A0ABZ1B5I7</accession>
<name>A0ABZ1B5I7_9ACTN</name>
<organism evidence="1 2">
    <name type="scientific">Blastococcus brunescens</name>
    <dbReference type="NCBI Taxonomy" id="1564165"/>
    <lineage>
        <taxon>Bacteria</taxon>
        <taxon>Bacillati</taxon>
        <taxon>Actinomycetota</taxon>
        <taxon>Actinomycetes</taxon>
        <taxon>Geodermatophilales</taxon>
        <taxon>Geodermatophilaceae</taxon>
        <taxon>Blastococcus</taxon>
    </lineage>
</organism>
<evidence type="ECO:0000313" key="1">
    <source>
        <dbReference type="EMBL" id="WRL64966.1"/>
    </source>
</evidence>
<dbReference type="Proteomes" id="UP001324287">
    <property type="component" value="Chromosome"/>
</dbReference>
<protein>
    <submittedName>
        <fullName evidence="1">Uncharacterized protein</fullName>
    </submittedName>
</protein>
<evidence type="ECO:0000313" key="2">
    <source>
        <dbReference type="Proteomes" id="UP001324287"/>
    </source>
</evidence>